<gene>
    <name evidence="2" type="ORF">FR698_15685</name>
</gene>
<dbReference type="InterPro" id="IPR019291">
    <property type="entry name" value="Host_attachment_protein"/>
</dbReference>
<feature type="compositionally biased region" description="Basic and acidic residues" evidence="1">
    <location>
        <begin position="52"/>
        <end position="70"/>
    </location>
</feature>
<accession>A0A5C7EHN2</accession>
<proteinExistence type="predicted"/>
<sequence>MRKMWVVVADKAKARIFLAEKPLGPLTELETLVHPESRLHARELVADAPGRTFDRGGEGRHAKEPPMDPKENEAIKFAIEIANRLNAARARGEFDRLGLVAAPAFLGLLRERLSPETRAIVEFEVDKDLLHLPPQEIRDRLPERLFPGV</sequence>
<protein>
    <submittedName>
        <fullName evidence="2">Host attachment protein</fullName>
    </submittedName>
</protein>
<reference evidence="2 3" key="1">
    <citation type="submission" date="2019-08" db="EMBL/GenBank/DDBJ databases">
        <title>Pelomicrobium methylotrophicum gen. nov., sp. nov. a moderately thermophilic, facultatively anaerobic, lithoautotrophic and methylotrophic bacterium isolated from a terrestrial mud volcano.</title>
        <authorList>
            <person name="Slobodkina G.B."/>
            <person name="Merkel A.Y."/>
            <person name="Slobodkin A.I."/>
        </authorList>
    </citation>
    <scope>NUCLEOTIDE SEQUENCE [LARGE SCALE GENOMIC DNA]</scope>
    <source>
        <strain evidence="2 3">SM250</strain>
    </source>
</reference>
<dbReference type="Pfam" id="PF10116">
    <property type="entry name" value="Host_attach"/>
    <property type="match status" value="1"/>
</dbReference>
<evidence type="ECO:0000256" key="1">
    <source>
        <dbReference type="SAM" id="MobiDB-lite"/>
    </source>
</evidence>
<dbReference type="RefSeq" id="WP_147801129.1">
    <property type="nucleotide sequence ID" value="NZ_VPFL01000035.1"/>
</dbReference>
<dbReference type="AlphaFoldDB" id="A0A5C7EHN2"/>
<organism evidence="2 3">
    <name type="scientific">Pelomicrobium methylotrophicum</name>
    <dbReference type="NCBI Taxonomy" id="2602750"/>
    <lineage>
        <taxon>Bacteria</taxon>
        <taxon>Pseudomonadati</taxon>
        <taxon>Pseudomonadota</taxon>
        <taxon>Hydrogenophilia</taxon>
        <taxon>Hydrogenophilia incertae sedis</taxon>
        <taxon>Pelomicrobium</taxon>
    </lineage>
</organism>
<comment type="caution">
    <text evidence="2">The sequence shown here is derived from an EMBL/GenBank/DDBJ whole genome shotgun (WGS) entry which is preliminary data.</text>
</comment>
<dbReference type="Proteomes" id="UP000321201">
    <property type="component" value="Unassembled WGS sequence"/>
</dbReference>
<dbReference type="EMBL" id="VPFL01000035">
    <property type="protein sequence ID" value="TXF10331.1"/>
    <property type="molecule type" value="Genomic_DNA"/>
</dbReference>
<name>A0A5C7EHN2_9PROT</name>
<evidence type="ECO:0000313" key="3">
    <source>
        <dbReference type="Proteomes" id="UP000321201"/>
    </source>
</evidence>
<evidence type="ECO:0000313" key="2">
    <source>
        <dbReference type="EMBL" id="TXF10331.1"/>
    </source>
</evidence>
<dbReference type="OrthoDB" id="5297477at2"/>
<keyword evidence="3" id="KW-1185">Reference proteome</keyword>
<dbReference type="InParanoid" id="A0A5C7EHN2"/>
<feature type="region of interest" description="Disordered" evidence="1">
    <location>
        <begin position="48"/>
        <end position="70"/>
    </location>
</feature>